<dbReference type="CDD" id="cd00198">
    <property type="entry name" value="vWFA"/>
    <property type="match status" value="1"/>
</dbReference>
<sequence>MSSPAVNSTFLTTETVAVNGSASVGLGVPDVAYIFVIDTSLSTDEPDGDCGTVLDCVQAFFSKLHREANKDGSAELLAVINFDDIAHPSEGFLHPRKNSRKIEEEIAAGYPGGGTNCNDALLATTELVRSPKNTAGTTVVVFAGDGLCNEDYDPTAADELQRTGAIVHTVAVGDSVDCNISATTNYDDDTVGDYMENSLVDITQNGGVCTSVPDPETLPHIIDELIGTTLKAVKFQIDGGNYTHVPAGNLSDPLPREGATEVAFEMELPRLAAGRHEICVRAAGEDSLGGWANIEDCHEFTVAEPVRTGYQVELWLFCLVVSLTLIVVLSIGYVVIRRVTTGKEFDSQDSSSAASAPSDIHNYVSPKPVGARNIV</sequence>
<dbReference type="Pfam" id="PF13519">
    <property type="entry name" value="VWA_2"/>
    <property type="match status" value="1"/>
</dbReference>
<name>A0A7S1UPZ4_9STRA</name>
<reference evidence="3" key="1">
    <citation type="submission" date="2021-01" db="EMBL/GenBank/DDBJ databases">
        <authorList>
            <person name="Corre E."/>
            <person name="Pelletier E."/>
            <person name="Niang G."/>
            <person name="Scheremetjew M."/>
            <person name="Finn R."/>
            <person name="Kale V."/>
            <person name="Holt S."/>
            <person name="Cochrane G."/>
            <person name="Meng A."/>
            <person name="Brown T."/>
            <person name="Cohen L."/>
        </authorList>
    </citation>
    <scope>NUCLEOTIDE SEQUENCE</scope>
    <source>
        <strain evidence="3">CCMP 410</strain>
    </source>
</reference>
<dbReference type="PROSITE" id="PS50234">
    <property type="entry name" value="VWFA"/>
    <property type="match status" value="1"/>
</dbReference>
<keyword evidence="1" id="KW-1133">Transmembrane helix</keyword>
<protein>
    <recommendedName>
        <fullName evidence="2">VWFA domain-containing protein</fullName>
    </recommendedName>
</protein>
<dbReference type="EMBL" id="HBGK01007422">
    <property type="protein sequence ID" value="CAD9274932.1"/>
    <property type="molecule type" value="Transcribed_RNA"/>
</dbReference>
<dbReference type="SUPFAM" id="SSF53300">
    <property type="entry name" value="vWA-like"/>
    <property type="match status" value="1"/>
</dbReference>
<dbReference type="AlphaFoldDB" id="A0A7S1UPZ4"/>
<feature type="transmembrane region" description="Helical" evidence="1">
    <location>
        <begin position="314"/>
        <end position="336"/>
    </location>
</feature>
<organism evidence="3">
    <name type="scientific">Grammatophora oceanica</name>
    <dbReference type="NCBI Taxonomy" id="210454"/>
    <lineage>
        <taxon>Eukaryota</taxon>
        <taxon>Sar</taxon>
        <taxon>Stramenopiles</taxon>
        <taxon>Ochrophyta</taxon>
        <taxon>Bacillariophyta</taxon>
        <taxon>Fragilariophyceae</taxon>
        <taxon>Fragilariophycidae</taxon>
        <taxon>Rhabdonematales</taxon>
        <taxon>Grammatophoraceae</taxon>
        <taxon>Grammatophora</taxon>
    </lineage>
</organism>
<dbReference type="InterPro" id="IPR002035">
    <property type="entry name" value="VWF_A"/>
</dbReference>
<dbReference type="InterPro" id="IPR036465">
    <property type="entry name" value="vWFA_dom_sf"/>
</dbReference>
<dbReference type="Gene3D" id="3.40.50.410">
    <property type="entry name" value="von Willebrand factor, type A domain"/>
    <property type="match status" value="1"/>
</dbReference>
<evidence type="ECO:0000259" key="2">
    <source>
        <dbReference type="PROSITE" id="PS50234"/>
    </source>
</evidence>
<feature type="domain" description="VWFA" evidence="2">
    <location>
        <begin position="32"/>
        <end position="225"/>
    </location>
</feature>
<proteinExistence type="predicted"/>
<keyword evidence="1" id="KW-0812">Transmembrane</keyword>
<accession>A0A7S1UPZ4</accession>
<evidence type="ECO:0000256" key="1">
    <source>
        <dbReference type="SAM" id="Phobius"/>
    </source>
</evidence>
<keyword evidence="1" id="KW-0472">Membrane</keyword>
<gene>
    <name evidence="3" type="ORF">GOCE00092_LOCUS3840</name>
</gene>
<evidence type="ECO:0000313" key="3">
    <source>
        <dbReference type="EMBL" id="CAD9274932.1"/>
    </source>
</evidence>